<keyword evidence="2" id="KW-1185">Reference proteome</keyword>
<accession>A0ACC2SHL0</accession>
<reference evidence="1" key="1">
    <citation type="submission" date="2022-04" db="EMBL/GenBank/DDBJ databases">
        <title>Genome of the entomopathogenic fungus Entomophthora muscae.</title>
        <authorList>
            <person name="Elya C."/>
            <person name="Lovett B.R."/>
            <person name="Lee E."/>
            <person name="Macias A.M."/>
            <person name="Hajek A.E."/>
            <person name="De Bivort B.L."/>
            <person name="Kasson M.T."/>
            <person name="De Fine Licht H.H."/>
            <person name="Stajich J.E."/>
        </authorList>
    </citation>
    <scope>NUCLEOTIDE SEQUENCE</scope>
    <source>
        <strain evidence="1">Berkeley</strain>
    </source>
</reference>
<organism evidence="1 2">
    <name type="scientific">Entomophthora muscae</name>
    <dbReference type="NCBI Taxonomy" id="34485"/>
    <lineage>
        <taxon>Eukaryota</taxon>
        <taxon>Fungi</taxon>
        <taxon>Fungi incertae sedis</taxon>
        <taxon>Zoopagomycota</taxon>
        <taxon>Entomophthoromycotina</taxon>
        <taxon>Entomophthoromycetes</taxon>
        <taxon>Entomophthorales</taxon>
        <taxon>Entomophthoraceae</taxon>
        <taxon>Entomophthora</taxon>
    </lineage>
</organism>
<dbReference type="Proteomes" id="UP001165960">
    <property type="component" value="Unassembled WGS sequence"/>
</dbReference>
<comment type="caution">
    <text evidence="1">The sequence shown here is derived from an EMBL/GenBank/DDBJ whole genome shotgun (WGS) entry which is preliminary data.</text>
</comment>
<protein>
    <submittedName>
        <fullName evidence="1">Uncharacterized protein</fullName>
    </submittedName>
</protein>
<gene>
    <name evidence="1" type="ORF">DSO57_1017347</name>
</gene>
<proteinExistence type="predicted"/>
<name>A0ACC2SHL0_9FUNG</name>
<dbReference type="EMBL" id="QTSX02005043">
    <property type="protein sequence ID" value="KAJ9061767.1"/>
    <property type="molecule type" value="Genomic_DNA"/>
</dbReference>
<sequence length="273" mass="32044">MQIGNKKTRSKNAIPRPKNSFMVYRQEKQEEIISKNGRINNTLISEIAGYMWRTEDEEVKKAYRDKAEIGKREHRLLYPDYKYTPKKPQKPKSHKQKKIKIDTSRLDLHKNLKADYFDQIIKYIDLNVPEIRGSSIQANICQLPPSFLDTKTSFMVPTQDSVHDHPQQEAVKEEHYSQQWSQESILQLPQFVPLNGNQLLAMQHNAFQQYCIDPQLTIPAFTMDPYLYGLNNYQMPYLDTCFNQGMIHNENISSNELAILYYHNPIFSNSNLQ</sequence>
<evidence type="ECO:0000313" key="1">
    <source>
        <dbReference type="EMBL" id="KAJ9061767.1"/>
    </source>
</evidence>
<evidence type="ECO:0000313" key="2">
    <source>
        <dbReference type="Proteomes" id="UP001165960"/>
    </source>
</evidence>